<name>A0A1Y5P367_9MYCO</name>
<evidence type="ECO:0000256" key="1">
    <source>
        <dbReference type="SAM" id="Phobius"/>
    </source>
</evidence>
<accession>A0A1Y5P367</accession>
<dbReference type="EMBL" id="FLQS01000001">
    <property type="protein sequence ID" value="SBS70561.1"/>
    <property type="molecule type" value="Genomic_DNA"/>
</dbReference>
<keyword evidence="1" id="KW-1133">Transmembrane helix</keyword>
<dbReference type="AlphaFoldDB" id="A0A1Y5P367"/>
<evidence type="ECO:0000313" key="2">
    <source>
        <dbReference type="EMBL" id="SBS70561.1"/>
    </source>
</evidence>
<sequence>MIVLGIVLLLIGYFTGISILYTIGGILVLVGVVLWVLGAVGRPVGGRKVWF</sequence>
<protein>
    <submittedName>
        <fullName evidence="2">Uncharacterized protein</fullName>
    </submittedName>
</protein>
<keyword evidence="1" id="KW-0472">Membrane</keyword>
<reference evidence="2" key="1">
    <citation type="submission" date="2016-03" db="EMBL/GenBank/DDBJ databases">
        <authorList>
            <person name="Ploux O."/>
        </authorList>
    </citation>
    <scope>NUCLEOTIDE SEQUENCE</scope>
    <source>
        <strain evidence="2">UC10</strain>
    </source>
</reference>
<gene>
    <name evidence="2" type="ORF">MHPYR_10200</name>
</gene>
<keyword evidence="1" id="KW-0812">Transmembrane</keyword>
<proteinExistence type="predicted"/>
<feature type="transmembrane region" description="Helical" evidence="1">
    <location>
        <begin position="6"/>
        <end position="37"/>
    </location>
</feature>
<organism evidence="2">
    <name type="scientific">uncultured Mycobacterium sp</name>
    <dbReference type="NCBI Taxonomy" id="171292"/>
    <lineage>
        <taxon>Bacteria</taxon>
        <taxon>Bacillati</taxon>
        <taxon>Actinomycetota</taxon>
        <taxon>Actinomycetes</taxon>
        <taxon>Mycobacteriales</taxon>
        <taxon>Mycobacteriaceae</taxon>
        <taxon>Mycobacterium</taxon>
        <taxon>environmental samples</taxon>
    </lineage>
</organism>